<dbReference type="InterPro" id="IPR044992">
    <property type="entry name" value="ChyE-like"/>
</dbReference>
<comment type="caution">
    <text evidence="2">The sequence shown here is derived from an EMBL/GenBank/DDBJ whole genome shotgun (WGS) entry which is preliminary data.</text>
</comment>
<gene>
    <name evidence="2" type="ORF">DFR48_106215</name>
</gene>
<dbReference type="PANTHER" id="PTHR42695">
    <property type="entry name" value="GLUTAMINE AMIDOTRANSFERASE YLR126C-RELATED"/>
    <property type="match status" value="1"/>
</dbReference>
<accession>A0A6I7HL14</accession>
<dbReference type="Gene3D" id="3.40.50.880">
    <property type="match status" value="1"/>
</dbReference>
<sequence>MDNGHSMTCPIAIVKTGETFPEINRRFGDFERWIRDGLGTKDVDVIVVDPRNEAAMPDPAVLAGIVVSGSHAMLSDDTGWMRSLAVWLRQAVSRRIPLLGICFGHQILAQAMAGSVEDRVCGAELGTVEVSLTSAAIDDPLFGNLTPTFPAQVVHWQSVVELPERAIVLAHSPLEPYQAIRVGDCAWGVQFHPEMSEAVMHSYIDVLAESVAVNEAVGRTVRQALKDTPVARRILLNFLDYAERDRAANGQDRPFRRLRRT</sequence>
<organism evidence="2 3">
    <name type="scientific">Ciceribacter lividus</name>
    <dbReference type="NCBI Taxonomy" id="1197950"/>
    <lineage>
        <taxon>Bacteria</taxon>
        <taxon>Pseudomonadati</taxon>
        <taxon>Pseudomonadota</taxon>
        <taxon>Alphaproteobacteria</taxon>
        <taxon>Hyphomicrobiales</taxon>
        <taxon>Rhizobiaceae</taxon>
        <taxon>Ciceribacter</taxon>
    </lineage>
</organism>
<dbReference type="InterPro" id="IPR017926">
    <property type="entry name" value="GATASE"/>
</dbReference>
<evidence type="ECO:0000259" key="1">
    <source>
        <dbReference type="Pfam" id="PF00117"/>
    </source>
</evidence>
<dbReference type="PANTHER" id="PTHR42695:SF5">
    <property type="entry name" value="GLUTAMINE AMIDOTRANSFERASE YLR126C-RELATED"/>
    <property type="match status" value="1"/>
</dbReference>
<proteinExistence type="predicted"/>
<dbReference type="AlphaFoldDB" id="A0A6I7HL14"/>
<dbReference type="Proteomes" id="UP000252582">
    <property type="component" value="Unassembled WGS sequence"/>
</dbReference>
<keyword evidence="3" id="KW-1185">Reference proteome</keyword>
<protein>
    <submittedName>
        <fullName evidence="2">GMP synthase (Glutamine-hydrolysing)</fullName>
    </submittedName>
</protein>
<dbReference type="SUPFAM" id="SSF52317">
    <property type="entry name" value="Class I glutamine amidotransferase-like"/>
    <property type="match status" value="1"/>
</dbReference>
<dbReference type="PROSITE" id="PS51273">
    <property type="entry name" value="GATASE_TYPE_1"/>
    <property type="match status" value="1"/>
</dbReference>
<dbReference type="EMBL" id="QPIX01000006">
    <property type="protein sequence ID" value="RCW24093.1"/>
    <property type="molecule type" value="Genomic_DNA"/>
</dbReference>
<evidence type="ECO:0000313" key="2">
    <source>
        <dbReference type="EMBL" id="RCW24093.1"/>
    </source>
</evidence>
<dbReference type="NCBIfam" id="NF006562">
    <property type="entry name" value="PRK09065.1"/>
    <property type="match status" value="1"/>
</dbReference>
<dbReference type="PRINTS" id="PR00096">
    <property type="entry name" value="GATASE"/>
</dbReference>
<dbReference type="InterPro" id="IPR029062">
    <property type="entry name" value="Class_I_gatase-like"/>
</dbReference>
<feature type="domain" description="Glutamine amidotransferase" evidence="1">
    <location>
        <begin position="30"/>
        <end position="198"/>
    </location>
</feature>
<evidence type="ECO:0000313" key="3">
    <source>
        <dbReference type="Proteomes" id="UP000252582"/>
    </source>
</evidence>
<dbReference type="CDD" id="cd01741">
    <property type="entry name" value="GATase1_1"/>
    <property type="match status" value="1"/>
</dbReference>
<name>A0A6I7HL14_9HYPH</name>
<dbReference type="GO" id="GO:0005829">
    <property type="term" value="C:cytosol"/>
    <property type="evidence" value="ECO:0007669"/>
    <property type="project" value="TreeGrafter"/>
</dbReference>
<dbReference type="Pfam" id="PF00117">
    <property type="entry name" value="GATase"/>
    <property type="match status" value="1"/>
</dbReference>
<reference evidence="2 3" key="1">
    <citation type="submission" date="2018-07" db="EMBL/GenBank/DDBJ databases">
        <title>Genomic Encyclopedia of Type Strains, Phase IV (KMG-IV): sequencing the most valuable type-strain genomes for metagenomic binning, comparative biology and taxonomic classification.</title>
        <authorList>
            <person name="Goeker M."/>
        </authorList>
    </citation>
    <scope>NUCLEOTIDE SEQUENCE [LARGE SCALE GENOMIC DNA]</scope>
    <source>
        <strain evidence="2 3">DSM 25528</strain>
    </source>
</reference>